<keyword evidence="3" id="KW-1185">Reference proteome</keyword>
<protein>
    <submittedName>
        <fullName evidence="2">Uncharacterized protein</fullName>
    </submittedName>
</protein>
<keyword evidence="1" id="KW-1133">Transmembrane helix</keyword>
<dbReference type="Proteomes" id="UP000011744">
    <property type="component" value="Unassembled WGS sequence"/>
</dbReference>
<organism evidence="2 3">
    <name type="scientific">Paramagnetospirillum caucaseum</name>
    <dbReference type="NCBI Taxonomy" id="1244869"/>
    <lineage>
        <taxon>Bacteria</taxon>
        <taxon>Pseudomonadati</taxon>
        <taxon>Pseudomonadota</taxon>
        <taxon>Alphaproteobacteria</taxon>
        <taxon>Rhodospirillales</taxon>
        <taxon>Magnetospirillaceae</taxon>
        <taxon>Paramagnetospirillum</taxon>
    </lineage>
</organism>
<name>M2Y7T8_9PROT</name>
<evidence type="ECO:0000313" key="3">
    <source>
        <dbReference type="Proteomes" id="UP000011744"/>
    </source>
</evidence>
<proteinExistence type="predicted"/>
<feature type="transmembrane region" description="Helical" evidence="1">
    <location>
        <begin position="87"/>
        <end position="109"/>
    </location>
</feature>
<gene>
    <name evidence="2" type="ORF">H261_15225</name>
</gene>
<dbReference type="AlphaFoldDB" id="M2Y7T8"/>
<keyword evidence="1" id="KW-0472">Membrane</keyword>
<feature type="transmembrane region" description="Helical" evidence="1">
    <location>
        <begin position="129"/>
        <end position="146"/>
    </location>
</feature>
<accession>M2Y7T8</accession>
<dbReference type="STRING" id="1244869.H261_15225"/>
<dbReference type="RefSeq" id="WP_008619148.1">
    <property type="nucleotide sequence ID" value="NZ_AONQ01000043.1"/>
</dbReference>
<dbReference type="EMBL" id="AONQ01000043">
    <property type="protein sequence ID" value="EME69096.1"/>
    <property type="molecule type" value="Genomic_DNA"/>
</dbReference>
<reference evidence="2 3" key="1">
    <citation type="journal article" date="2014" name="Genome Announc.">
        <title>Draft Genome Sequence of Magnetospirillum sp. Strain SO-1, a Freshwater Magnetotactic Bacterium Isolated from the Ol'khovka River, Russia.</title>
        <authorList>
            <person name="Grouzdev D.S."/>
            <person name="Dziuba M.V."/>
            <person name="Sukhacheva M.S."/>
            <person name="Mardanov A.V."/>
            <person name="Beletskiy A.V."/>
            <person name="Kuznetsov B.B."/>
            <person name="Skryabin K.G."/>
        </authorList>
    </citation>
    <scope>NUCLEOTIDE SEQUENCE [LARGE SCALE GENOMIC DNA]</scope>
    <source>
        <strain evidence="2 3">SO-1</strain>
    </source>
</reference>
<sequence>MTEASQEVIPPIKDPNQLELFEQALEVERERIRSQDKRTEVVRAAIEANDASDKRQFEFHMAKLDDERNARAENSAIERERLHLAKWIAASFGVAVIGLCILFSIMLFFGSATQSATALNILGTVGKGIAGFGIIYAVVVAFRTLLRRR</sequence>
<evidence type="ECO:0000313" key="2">
    <source>
        <dbReference type="EMBL" id="EME69096.1"/>
    </source>
</evidence>
<keyword evidence="1" id="KW-0812">Transmembrane</keyword>
<comment type="caution">
    <text evidence="2">The sequence shown here is derived from an EMBL/GenBank/DDBJ whole genome shotgun (WGS) entry which is preliminary data.</text>
</comment>
<evidence type="ECO:0000256" key="1">
    <source>
        <dbReference type="SAM" id="Phobius"/>
    </source>
</evidence>